<evidence type="ECO:0000256" key="1">
    <source>
        <dbReference type="ARBA" id="ARBA00005462"/>
    </source>
</evidence>
<keyword evidence="4" id="KW-1185">Reference proteome</keyword>
<dbReference type="InterPro" id="IPR016024">
    <property type="entry name" value="ARM-type_fold"/>
</dbReference>
<evidence type="ECO:0008006" key="5">
    <source>
        <dbReference type="Google" id="ProtNLM"/>
    </source>
</evidence>
<dbReference type="PANTHER" id="PTHR47249">
    <property type="entry name" value="VACUOLAR PROTEIN 8"/>
    <property type="match status" value="1"/>
</dbReference>
<dbReference type="KEGG" id="eus:EUTSA_v10008784mg"/>
<evidence type="ECO:0000313" key="3">
    <source>
        <dbReference type="EMBL" id="ESQ35588.1"/>
    </source>
</evidence>
<name>V4L756_EUTSA</name>
<dbReference type="Gene3D" id="1.25.10.10">
    <property type="entry name" value="Leucine-rich Repeat Variant"/>
    <property type="match status" value="1"/>
</dbReference>
<dbReference type="GO" id="GO:0043495">
    <property type="term" value="F:protein-membrane adaptor activity"/>
    <property type="evidence" value="ECO:0007669"/>
    <property type="project" value="InterPro"/>
</dbReference>
<dbReference type="Proteomes" id="UP000030689">
    <property type="component" value="Unassembled WGS sequence"/>
</dbReference>
<dbReference type="InterPro" id="IPR045156">
    <property type="entry name" value="Vac8"/>
</dbReference>
<dbReference type="GO" id="GO:0071562">
    <property type="term" value="P:nucleus-vacuole junction assembly"/>
    <property type="evidence" value="ECO:0007669"/>
    <property type="project" value="InterPro"/>
</dbReference>
<evidence type="ECO:0000313" key="4">
    <source>
        <dbReference type="Proteomes" id="UP000030689"/>
    </source>
</evidence>
<protein>
    <recommendedName>
        <fullName evidence="5">Armadillo repeat-containing domain-containing protein</fullName>
    </recommendedName>
</protein>
<organism evidence="3 4">
    <name type="scientific">Eutrema salsugineum</name>
    <name type="common">Saltwater cress</name>
    <name type="synonym">Sisymbrium salsugineum</name>
    <dbReference type="NCBI Taxonomy" id="72664"/>
    <lineage>
        <taxon>Eukaryota</taxon>
        <taxon>Viridiplantae</taxon>
        <taxon>Streptophyta</taxon>
        <taxon>Embryophyta</taxon>
        <taxon>Tracheophyta</taxon>
        <taxon>Spermatophyta</taxon>
        <taxon>Magnoliopsida</taxon>
        <taxon>eudicotyledons</taxon>
        <taxon>Gunneridae</taxon>
        <taxon>Pentapetalae</taxon>
        <taxon>rosids</taxon>
        <taxon>malvids</taxon>
        <taxon>Brassicales</taxon>
        <taxon>Brassicaceae</taxon>
        <taxon>Eutremeae</taxon>
        <taxon>Eutrema</taxon>
    </lineage>
</organism>
<dbReference type="PANTHER" id="PTHR47249:SF1">
    <property type="entry name" value="VACUOLAR PROTEIN 8"/>
    <property type="match status" value="1"/>
</dbReference>
<keyword evidence="2" id="KW-0677">Repeat</keyword>
<dbReference type="Gramene" id="ESQ35588">
    <property type="protein sequence ID" value="ESQ35588"/>
    <property type="gene ID" value="EUTSA_v10008784mg"/>
</dbReference>
<dbReference type="eggNOG" id="KOG0240">
    <property type="taxonomic scope" value="Eukaryota"/>
</dbReference>
<evidence type="ECO:0000256" key="2">
    <source>
        <dbReference type="ARBA" id="ARBA00022737"/>
    </source>
</evidence>
<dbReference type="SUPFAM" id="SSF48371">
    <property type="entry name" value="ARM repeat"/>
    <property type="match status" value="1"/>
</dbReference>
<sequence length="207" mass="23790">MMLTYLKNTKDETVQRDVACLIANFAQSRESRRKSTLIEDGALSWIIEKSKTKASTIKLHIEVALCSLAQHEANAKKMVKEGAMWELVRIYRDSSREDLRILAHQILTSSPIFLSELKHVCDELRDIDGTPIYREYNSEMTIENDLLQHINIIYEAVLAAEKENVILATYYKGKEQLADLCTTLLETTWAEELKSKLGVTLKWIKNE</sequence>
<comment type="similarity">
    <text evidence="1">Belongs to the beta-catenin family.</text>
</comment>
<dbReference type="InterPro" id="IPR011989">
    <property type="entry name" value="ARM-like"/>
</dbReference>
<proteinExistence type="inferred from homology"/>
<gene>
    <name evidence="3" type="ORF">EUTSA_v10008784mg</name>
</gene>
<dbReference type="AlphaFoldDB" id="V4L756"/>
<dbReference type="EMBL" id="KI517683">
    <property type="protein sequence ID" value="ESQ35588.1"/>
    <property type="molecule type" value="Genomic_DNA"/>
</dbReference>
<dbReference type="STRING" id="72664.V4L756"/>
<reference evidence="3 4" key="1">
    <citation type="journal article" date="2013" name="Front. Plant Sci.">
        <title>The Reference Genome of the Halophytic Plant Eutrema salsugineum.</title>
        <authorList>
            <person name="Yang R."/>
            <person name="Jarvis D.E."/>
            <person name="Chen H."/>
            <person name="Beilstein M.A."/>
            <person name="Grimwood J."/>
            <person name="Jenkins J."/>
            <person name="Shu S."/>
            <person name="Prochnik S."/>
            <person name="Xin M."/>
            <person name="Ma C."/>
            <person name="Schmutz J."/>
            <person name="Wing R.A."/>
            <person name="Mitchell-Olds T."/>
            <person name="Schumaker K.S."/>
            <person name="Wang X."/>
        </authorList>
    </citation>
    <scope>NUCLEOTIDE SEQUENCE [LARGE SCALE GENOMIC DNA]</scope>
</reference>
<accession>V4L756</accession>